<dbReference type="GO" id="GO:0140359">
    <property type="term" value="F:ABC-type transporter activity"/>
    <property type="evidence" value="ECO:0007669"/>
    <property type="project" value="InterPro"/>
</dbReference>
<dbReference type="Pfam" id="PF00664">
    <property type="entry name" value="ABC_membrane"/>
    <property type="match status" value="1"/>
</dbReference>
<feature type="transmembrane region" description="Helical" evidence="5">
    <location>
        <begin position="317"/>
        <end position="336"/>
    </location>
</feature>
<dbReference type="GO" id="GO:0016020">
    <property type="term" value="C:membrane"/>
    <property type="evidence" value="ECO:0007669"/>
    <property type="project" value="UniProtKB-SubCell"/>
</dbReference>
<evidence type="ECO:0000259" key="6">
    <source>
        <dbReference type="PROSITE" id="PS50929"/>
    </source>
</evidence>
<reference evidence="7" key="1">
    <citation type="journal article" date="2020" name="Nat. Ecol. Evol.">
        <title>Deeply conserved synteny resolves early events in vertebrate evolution.</title>
        <authorList>
            <person name="Simakov O."/>
            <person name="Marletaz F."/>
            <person name="Yue J.X."/>
            <person name="O'Connell B."/>
            <person name="Jenkins J."/>
            <person name="Brandt A."/>
            <person name="Calef R."/>
            <person name="Tung C.H."/>
            <person name="Huang T.K."/>
            <person name="Schmutz J."/>
            <person name="Satoh N."/>
            <person name="Yu J.K."/>
            <person name="Putnam N.H."/>
            <person name="Green R.E."/>
            <person name="Rokhsar D.S."/>
        </authorList>
    </citation>
    <scope>NUCLEOTIDE SEQUENCE [LARGE SCALE GENOMIC DNA]</scope>
    <source>
        <strain evidence="7">S238N-H82</strain>
    </source>
</reference>
<dbReference type="AlphaFoldDB" id="A0A9J7LYY7"/>
<evidence type="ECO:0000256" key="2">
    <source>
        <dbReference type="ARBA" id="ARBA00022692"/>
    </source>
</evidence>
<dbReference type="PANTHER" id="PTHR43394:SF19">
    <property type="entry name" value="ABC TRANSPORTER B FAMILY"/>
    <property type="match status" value="1"/>
</dbReference>
<keyword evidence="4 5" id="KW-0472">Membrane</keyword>
<evidence type="ECO:0000313" key="8">
    <source>
        <dbReference type="RefSeq" id="XP_035690055.1"/>
    </source>
</evidence>
<protein>
    <submittedName>
        <fullName evidence="8">ATP-binding cassette sub-family B member 9-like</fullName>
    </submittedName>
</protein>
<evidence type="ECO:0000256" key="5">
    <source>
        <dbReference type="SAM" id="Phobius"/>
    </source>
</evidence>
<name>A0A9J7LYY7_BRAFL</name>
<feature type="transmembrane region" description="Helical" evidence="5">
    <location>
        <begin position="216"/>
        <end position="234"/>
    </location>
</feature>
<feature type="transmembrane region" description="Helical" evidence="5">
    <location>
        <begin position="108"/>
        <end position="130"/>
    </location>
</feature>
<feature type="transmembrane region" description="Helical" evidence="5">
    <location>
        <begin position="172"/>
        <end position="196"/>
    </location>
</feature>
<dbReference type="GO" id="GO:0005524">
    <property type="term" value="F:ATP binding"/>
    <property type="evidence" value="ECO:0007669"/>
    <property type="project" value="InterPro"/>
</dbReference>
<feature type="domain" description="ABC transmembrane type-1" evidence="6">
    <location>
        <begin position="177"/>
        <end position="345"/>
    </location>
</feature>
<comment type="subcellular location">
    <subcellularLocation>
        <location evidence="1">Membrane</location>
        <topology evidence="1">Multi-pass membrane protein</topology>
    </subcellularLocation>
</comment>
<dbReference type="InterPro" id="IPR039421">
    <property type="entry name" value="Type_1_exporter"/>
</dbReference>
<dbReference type="Proteomes" id="UP000001554">
    <property type="component" value="Chromosome 11"/>
</dbReference>
<dbReference type="PROSITE" id="PS50929">
    <property type="entry name" value="ABC_TM1F"/>
    <property type="match status" value="1"/>
</dbReference>
<sequence length="345" mass="37972">MMTVAAIIMLSLADLALNTIAYVKGGDLSTFKNDINGFSIFTSLLDMWVLAALRTCVMLGAVLVVLCNTRIKLTTSWIGILPAVTCAYTFVKLLLYSEGEVKFPHTPWFWGTFVGSIVGSAVFYINWALLSHVSVNTRKAMAEEAEILLGRKVKCESNSSSLKKLIIYAKPVIPYFLAGMSFLIGGAVSDTFIPYYTGMVIDGIAKIETSRDKFTHAIVLMSILTAISAVCYGMRTGLFEITKIKLNIRVRNLLFRSITSQEIGFFDSVKTGELISRLSADTTVTTEVFVNHVKVLCASTVRVVGIVAFMLKLSWRLSILALIMLPAVAVVTRVFGEYLKTFNAF</sequence>
<organism evidence="7 8">
    <name type="scientific">Branchiostoma floridae</name>
    <name type="common">Florida lancelet</name>
    <name type="synonym">Amphioxus</name>
    <dbReference type="NCBI Taxonomy" id="7739"/>
    <lineage>
        <taxon>Eukaryota</taxon>
        <taxon>Metazoa</taxon>
        <taxon>Chordata</taxon>
        <taxon>Cephalochordata</taxon>
        <taxon>Leptocardii</taxon>
        <taxon>Amphioxiformes</taxon>
        <taxon>Branchiostomatidae</taxon>
        <taxon>Branchiostoma</taxon>
    </lineage>
</organism>
<dbReference type="Gene3D" id="1.20.1560.10">
    <property type="entry name" value="ABC transporter type 1, transmembrane domain"/>
    <property type="match status" value="1"/>
</dbReference>
<feature type="transmembrane region" description="Helical" evidence="5">
    <location>
        <begin position="45"/>
        <end position="66"/>
    </location>
</feature>
<dbReference type="KEGG" id="bfo:118425354"/>
<accession>A0A9J7LYY7</accession>
<dbReference type="RefSeq" id="XP_035690055.1">
    <property type="nucleotide sequence ID" value="XM_035834162.1"/>
</dbReference>
<reference evidence="8" key="2">
    <citation type="submission" date="2025-08" db="UniProtKB">
        <authorList>
            <consortium name="RefSeq"/>
        </authorList>
    </citation>
    <scope>IDENTIFICATION</scope>
    <source>
        <strain evidence="8">S238N-H82</strain>
        <tissue evidence="8">Testes</tissue>
    </source>
</reference>
<evidence type="ECO:0000256" key="1">
    <source>
        <dbReference type="ARBA" id="ARBA00004141"/>
    </source>
</evidence>
<dbReference type="OrthoDB" id="6500128at2759"/>
<dbReference type="InterPro" id="IPR011527">
    <property type="entry name" value="ABC1_TM_dom"/>
</dbReference>
<dbReference type="SUPFAM" id="SSF90123">
    <property type="entry name" value="ABC transporter transmembrane region"/>
    <property type="match status" value="1"/>
</dbReference>
<keyword evidence="2 5" id="KW-0812">Transmembrane</keyword>
<feature type="transmembrane region" description="Helical" evidence="5">
    <location>
        <begin position="78"/>
        <end position="96"/>
    </location>
</feature>
<evidence type="ECO:0000256" key="4">
    <source>
        <dbReference type="ARBA" id="ARBA00023136"/>
    </source>
</evidence>
<keyword evidence="7" id="KW-1185">Reference proteome</keyword>
<dbReference type="InterPro" id="IPR036640">
    <property type="entry name" value="ABC1_TM_sf"/>
</dbReference>
<keyword evidence="3 5" id="KW-1133">Transmembrane helix</keyword>
<dbReference type="GeneID" id="118425354"/>
<evidence type="ECO:0000256" key="3">
    <source>
        <dbReference type="ARBA" id="ARBA00022989"/>
    </source>
</evidence>
<dbReference type="PANTHER" id="PTHR43394">
    <property type="entry name" value="ATP-DEPENDENT PERMEASE MDL1, MITOCHONDRIAL"/>
    <property type="match status" value="1"/>
</dbReference>
<evidence type="ECO:0000313" key="7">
    <source>
        <dbReference type="Proteomes" id="UP000001554"/>
    </source>
</evidence>
<gene>
    <name evidence="8" type="primary">LOC118425354</name>
</gene>
<proteinExistence type="predicted"/>